<dbReference type="Proteomes" id="UP001150941">
    <property type="component" value="Unassembled WGS sequence"/>
</dbReference>
<name>A0A9W9TC38_9EURO</name>
<gene>
    <name evidence="2" type="ORF">N7468_010256</name>
</gene>
<feature type="transmembrane region" description="Helical" evidence="1">
    <location>
        <begin position="195"/>
        <end position="216"/>
    </location>
</feature>
<evidence type="ECO:0000313" key="3">
    <source>
        <dbReference type="Proteomes" id="UP001150941"/>
    </source>
</evidence>
<evidence type="ECO:0000256" key="1">
    <source>
        <dbReference type="SAM" id="Phobius"/>
    </source>
</evidence>
<keyword evidence="1" id="KW-1133">Transmembrane helix</keyword>
<reference evidence="2" key="1">
    <citation type="submission" date="2022-11" db="EMBL/GenBank/DDBJ databases">
        <authorList>
            <person name="Petersen C."/>
        </authorList>
    </citation>
    <scope>NUCLEOTIDE SEQUENCE</scope>
    <source>
        <strain evidence="2">IBT 19713</strain>
    </source>
</reference>
<dbReference type="OrthoDB" id="2015447at2759"/>
<dbReference type="GeneID" id="83206855"/>
<keyword evidence="1" id="KW-0812">Transmembrane</keyword>
<reference evidence="2" key="2">
    <citation type="journal article" date="2023" name="IMA Fungus">
        <title>Comparative genomic study of the Penicillium genus elucidates a diverse pangenome and 15 lateral gene transfer events.</title>
        <authorList>
            <person name="Petersen C."/>
            <person name="Sorensen T."/>
            <person name="Nielsen M.R."/>
            <person name="Sondergaard T.E."/>
            <person name="Sorensen J.L."/>
            <person name="Fitzpatrick D.A."/>
            <person name="Frisvad J.C."/>
            <person name="Nielsen K.L."/>
        </authorList>
    </citation>
    <scope>NUCLEOTIDE SEQUENCE</scope>
    <source>
        <strain evidence="2">IBT 19713</strain>
    </source>
</reference>
<keyword evidence="3" id="KW-1185">Reference proteome</keyword>
<keyword evidence="1" id="KW-0472">Membrane</keyword>
<accession>A0A9W9TC38</accession>
<dbReference type="InterPro" id="IPR021858">
    <property type="entry name" value="Fun_TF"/>
</dbReference>
<dbReference type="EMBL" id="JAPQKS010000008">
    <property type="protein sequence ID" value="KAJ5217248.1"/>
    <property type="molecule type" value="Genomic_DNA"/>
</dbReference>
<dbReference type="RefSeq" id="XP_058326119.1">
    <property type="nucleotide sequence ID" value="XM_058479551.1"/>
</dbReference>
<organism evidence="2 3">
    <name type="scientific">Penicillium chermesinum</name>
    <dbReference type="NCBI Taxonomy" id="63820"/>
    <lineage>
        <taxon>Eukaryota</taxon>
        <taxon>Fungi</taxon>
        <taxon>Dikarya</taxon>
        <taxon>Ascomycota</taxon>
        <taxon>Pezizomycotina</taxon>
        <taxon>Eurotiomycetes</taxon>
        <taxon>Eurotiomycetidae</taxon>
        <taxon>Eurotiales</taxon>
        <taxon>Aspergillaceae</taxon>
        <taxon>Penicillium</taxon>
    </lineage>
</organism>
<sequence>MAMVAGLAQQHKTALEEQNLYFVISAVNEVENALRHVPFAYPLFDPNLDTEALDVARDRYHYSEAWRNAFLLYIERVFRWRRGGAAPVSAKYIARSIMEHARCIRKENTYQKQILFSIFLAGAEVEREEDRDFCGRIAHGGLACAALRCSLMLVRFVKRSGQWLMTQIPMGYGGGPLSIGVVPSQVFPATSGPTWVIRFALLSFLVLYLEPGMAAVKRHCIR</sequence>
<proteinExistence type="predicted"/>
<protein>
    <submittedName>
        <fullName evidence="2">Uncharacterized protein</fullName>
    </submittedName>
</protein>
<evidence type="ECO:0000313" key="2">
    <source>
        <dbReference type="EMBL" id="KAJ5217248.1"/>
    </source>
</evidence>
<dbReference type="Pfam" id="PF11951">
    <property type="entry name" value="Fungal_trans_2"/>
    <property type="match status" value="1"/>
</dbReference>
<comment type="caution">
    <text evidence="2">The sequence shown here is derived from an EMBL/GenBank/DDBJ whole genome shotgun (WGS) entry which is preliminary data.</text>
</comment>
<dbReference type="AlphaFoldDB" id="A0A9W9TC38"/>